<dbReference type="CDD" id="cd04301">
    <property type="entry name" value="NAT_SF"/>
    <property type="match status" value="1"/>
</dbReference>
<feature type="domain" description="N-acetyltransferase" evidence="1">
    <location>
        <begin position="7"/>
        <end position="153"/>
    </location>
</feature>
<dbReference type="EMBL" id="CP046401">
    <property type="protein sequence ID" value="QGY46839.1"/>
    <property type="molecule type" value="Genomic_DNA"/>
</dbReference>
<accession>A0A6I6JZU5</accession>
<dbReference type="PROSITE" id="PS51186">
    <property type="entry name" value="GNAT"/>
    <property type="match status" value="1"/>
</dbReference>
<dbReference type="Pfam" id="PF13673">
    <property type="entry name" value="Acetyltransf_10"/>
    <property type="match status" value="1"/>
</dbReference>
<reference evidence="2 3" key="1">
    <citation type="submission" date="2019-11" db="EMBL/GenBank/DDBJ databases">
        <authorList>
            <person name="Zheng R.K."/>
            <person name="Sun C.M."/>
        </authorList>
    </citation>
    <scope>NUCLEOTIDE SEQUENCE [LARGE SCALE GENOMIC DNA]</scope>
    <source>
        <strain evidence="2 3">WC007</strain>
    </source>
</reference>
<keyword evidence="2" id="KW-0808">Transferase</keyword>
<dbReference type="InterPro" id="IPR000182">
    <property type="entry name" value="GNAT_dom"/>
</dbReference>
<dbReference type="KEGG" id="mcos:GM418_25225"/>
<proteinExistence type="predicted"/>
<dbReference type="RefSeq" id="WP_158870129.1">
    <property type="nucleotide sequence ID" value="NZ_CP046401.1"/>
</dbReference>
<organism evidence="2 3">
    <name type="scientific">Maribellus comscasis</name>
    <dbReference type="NCBI Taxonomy" id="2681766"/>
    <lineage>
        <taxon>Bacteria</taxon>
        <taxon>Pseudomonadati</taxon>
        <taxon>Bacteroidota</taxon>
        <taxon>Bacteroidia</taxon>
        <taxon>Marinilabiliales</taxon>
        <taxon>Prolixibacteraceae</taxon>
        <taxon>Maribellus</taxon>
    </lineage>
</organism>
<evidence type="ECO:0000313" key="3">
    <source>
        <dbReference type="Proteomes" id="UP000428260"/>
    </source>
</evidence>
<gene>
    <name evidence="2" type="ORF">GM418_25225</name>
</gene>
<dbReference type="AlphaFoldDB" id="A0A6I6JZU5"/>
<keyword evidence="3" id="KW-1185">Reference proteome</keyword>
<dbReference type="Gene3D" id="3.40.630.30">
    <property type="match status" value="1"/>
</dbReference>
<dbReference type="SUPFAM" id="SSF55729">
    <property type="entry name" value="Acyl-CoA N-acyltransferases (Nat)"/>
    <property type="match status" value="1"/>
</dbReference>
<dbReference type="InterPro" id="IPR016181">
    <property type="entry name" value="Acyl_CoA_acyltransferase"/>
</dbReference>
<dbReference type="Proteomes" id="UP000428260">
    <property type="component" value="Chromosome"/>
</dbReference>
<dbReference type="GO" id="GO:0016747">
    <property type="term" value="F:acyltransferase activity, transferring groups other than amino-acyl groups"/>
    <property type="evidence" value="ECO:0007669"/>
    <property type="project" value="InterPro"/>
</dbReference>
<name>A0A6I6JZU5_9BACT</name>
<protein>
    <submittedName>
        <fullName evidence="2">GNAT family N-acetyltransferase</fullName>
    </submittedName>
</protein>
<sequence length="161" mass="18892">MKKTPSKLIRKYTTADQLKVLELFRFNTPAFFDPSEEKDFKDYLENQLEDYFVVEQNRKIIGAGGINYFAEKNTARIAWDMIHPDFHKKGIGKELTLHRLSAIRNRPDIHTVIVRTSQLACKFYEKLGFKQENVINDFWAKGFHLYQMKLNLRNTGGDKST</sequence>
<evidence type="ECO:0000313" key="2">
    <source>
        <dbReference type="EMBL" id="QGY46839.1"/>
    </source>
</evidence>
<evidence type="ECO:0000259" key="1">
    <source>
        <dbReference type="PROSITE" id="PS51186"/>
    </source>
</evidence>